<accession>A0A2I1CN76</accession>
<dbReference type="RefSeq" id="XP_024687678.1">
    <property type="nucleotide sequence ID" value="XM_024824531.1"/>
</dbReference>
<sequence length="158" mass="17934">MRIFLRISSAIPVVLDLARDIISKAFSAGIGSLPLFFKYILNGWVQIDIIPQYLPPYLPAHAMTLDDVELKPSAVCCPLGLLAYNVQCSSMRFCPERRGQDAQDASMIWEVIYDLELNYGEFTLRLPEAGFSGRIKNPAWEETDDVWEERLFERLSGS</sequence>
<dbReference type="GeneID" id="36531856"/>
<name>A0A2I1CN76_ASPN1</name>
<evidence type="ECO:0000313" key="2">
    <source>
        <dbReference type="Proteomes" id="UP000234474"/>
    </source>
</evidence>
<dbReference type="VEuPathDB" id="FungiDB:P174DRAFT_416782"/>
<dbReference type="Proteomes" id="UP000234474">
    <property type="component" value="Unassembled WGS sequence"/>
</dbReference>
<gene>
    <name evidence="1" type="ORF">P174DRAFT_416782</name>
</gene>
<organism evidence="1 2">
    <name type="scientific">Aspergillus novofumigatus (strain IBT 16806)</name>
    <dbReference type="NCBI Taxonomy" id="1392255"/>
    <lineage>
        <taxon>Eukaryota</taxon>
        <taxon>Fungi</taxon>
        <taxon>Dikarya</taxon>
        <taxon>Ascomycota</taxon>
        <taxon>Pezizomycotina</taxon>
        <taxon>Eurotiomycetes</taxon>
        <taxon>Eurotiomycetidae</taxon>
        <taxon>Eurotiales</taxon>
        <taxon>Aspergillaceae</taxon>
        <taxon>Aspergillus</taxon>
        <taxon>Aspergillus subgen. Fumigati</taxon>
    </lineage>
</organism>
<evidence type="ECO:0000313" key="1">
    <source>
        <dbReference type="EMBL" id="PKX99083.1"/>
    </source>
</evidence>
<reference evidence="2" key="1">
    <citation type="journal article" date="2018" name="Proc. Natl. Acad. Sci. U.S.A.">
        <title>Linking secondary metabolites to gene clusters through genome sequencing of six diverse Aspergillus species.</title>
        <authorList>
            <person name="Kaerboelling I."/>
            <person name="Vesth T.C."/>
            <person name="Frisvad J.C."/>
            <person name="Nybo J.L."/>
            <person name="Theobald S."/>
            <person name="Kuo A."/>
            <person name="Bowyer P."/>
            <person name="Matsuda Y."/>
            <person name="Mondo S."/>
            <person name="Lyhne E.K."/>
            <person name="Kogle M.E."/>
            <person name="Clum A."/>
            <person name="Lipzen A."/>
            <person name="Salamov A."/>
            <person name="Ngan C.Y."/>
            <person name="Daum C."/>
            <person name="Chiniquy J."/>
            <person name="Barry K."/>
            <person name="LaButti K."/>
            <person name="Haridas S."/>
            <person name="Simmons B.A."/>
            <person name="Magnuson J.K."/>
            <person name="Mortensen U.H."/>
            <person name="Larsen T.O."/>
            <person name="Grigoriev I.V."/>
            <person name="Baker S.E."/>
            <person name="Andersen M.R."/>
        </authorList>
    </citation>
    <scope>NUCLEOTIDE SEQUENCE [LARGE SCALE GENOMIC DNA]</scope>
    <source>
        <strain evidence="2">IBT 16806</strain>
    </source>
</reference>
<comment type="caution">
    <text evidence="1">The sequence shown here is derived from an EMBL/GenBank/DDBJ whole genome shotgun (WGS) entry which is preliminary data.</text>
</comment>
<dbReference type="OrthoDB" id="5421247at2759"/>
<dbReference type="AlphaFoldDB" id="A0A2I1CN76"/>
<keyword evidence="2" id="KW-1185">Reference proteome</keyword>
<dbReference type="EMBL" id="MSZS01000001">
    <property type="protein sequence ID" value="PKX99083.1"/>
    <property type="molecule type" value="Genomic_DNA"/>
</dbReference>
<protein>
    <submittedName>
        <fullName evidence="1">Uncharacterized protein</fullName>
    </submittedName>
</protein>
<proteinExistence type="predicted"/>